<keyword evidence="3" id="KW-1185">Reference proteome</keyword>
<dbReference type="EMBL" id="BPQJ01000012">
    <property type="protein sequence ID" value="GJD62741.1"/>
    <property type="molecule type" value="Genomic_DNA"/>
</dbReference>
<proteinExistence type="predicted"/>
<sequence>MPEIDIDHLRGWIGRTREVEDFVTPRLVAEYRATLAPNLAPVAEGEAPLALHWCLGPETPAADALGPDGHAAKGGFLPPVPLPRRMWAGGEVETLAPLRIGDRVVRRETVADVAVKTGRTGTLCFVTVRHEYETERGPAIRDRQDIVYREASRPGDAAPPPKPVPAEDEAAWSVEANSVLLFRYSAMTFNGHRFHYDHPYATQVEGYAGLVVHGPMQASLLLNLAAARLGRVPARFRYRGVAPMIAGSRFAVAGRREGEGFRAWTAVDGAVHMEGEAILEAEAILESDAAAG</sequence>
<dbReference type="RefSeq" id="WP_099908705.1">
    <property type="nucleotide sequence ID" value="NZ_BPQJ01000012.1"/>
</dbReference>
<dbReference type="Proteomes" id="UP001055286">
    <property type="component" value="Unassembled WGS sequence"/>
</dbReference>
<accession>A0AA37M5H8</accession>
<dbReference type="Gene3D" id="3.10.129.10">
    <property type="entry name" value="Hotdog Thioesterase"/>
    <property type="match status" value="2"/>
</dbReference>
<dbReference type="SUPFAM" id="SSF54637">
    <property type="entry name" value="Thioesterase/thiol ester dehydrase-isomerase"/>
    <property type="match status" value="1"/>
</dbReference>
<feature type="domain" description="FAS1-like dehydratase" evidence="1">
    <location>
        <begin position="49"/>
        <end position="142"/>
    </location>
</feature>
<comment type="caution">
    <text evidence="2">The sequence shown here is derived from an EMBL/GenBank/DDBJ whole genome shotgun (WGS) entry which is preliminary data.</text>
</comment>
<dbReference type="PANTHER" id="PTHR28152">
    <property type="entry name" value="HYDROXYACYL-THIOESTER DEHYDRATASE TYPE 2, MITOCHONDRIAL"/>
    <property type="match status" value="1"/>
</dbReference>
<evidence type="ECO:0000313" key="3">
    <source>
        <dbReference type="Proteomes" id="UP001055286"/>
    </source>
</evidence>
<dbReference type="GO" id="GO:0019171">
    <property type="term" value="F:(3R)-hydroxyacyl-[acyl-carrier-protein] dehydratase activity"/>
    <property type="evidence" value="ECO:0007669"/>
    <property type="project" value="TreeGrafter"/>
</dbReference>
<reference evidence="2" key="1">
    <citation type="journal article" date="2016" name="Front. Microbiol.">
        <title>Genome Sequence of the Piezophilic, Mesophilic Sulfate-Reducing Bacterium Desulfovibrio indicus J2T.</title>
        <authorList>
            <person name="Cao J."/>
            <person name="Maignien L."/>
            <person name="Shao Z."/>
            <person name="Alain K."/>
            <person name="Jebbar M."/>
        </authorList>
    </citation>
    <scope>NUCLEOTIDE SEQUENCE</scope>
    <source>
        <strain evidence="2">JCM 32048</strain>
    </source>
</reference>
<dbReference type="Pfam" id="PF13452">
    <property type="entry name" value="FAS1_DH_region"/>
    <property type="match status" value="1"/>
</dbReference>
<reference evidence="2" key="2">
    <citation type="submission" date="2021-08" db="EMBL/GenBank/DDBJ databases">
        <authorList>
            <person name="Tani A."/>
            <person name="Ola A."/>
            <person name="Ogura Y."/>
            <person name="Katsura K."/>
            <person name="Hayashi T."/>
        </authorList>
    </citation>
    <scope>NUCLEOTIDE SEQUENCE</scope>
    <source>
        <strain evidence="2">JCM 32048</strain>
    </source>
</reference>
<protein>
    <submittedName>
        <fullName evidence="2">Mesaconyl-C(4)-CoA hydratase</fullName>
    </submittedName>
</protein>
<dbReference type="InterPro" id="IPR029069">
    <property type="entry name" value="HotDog_dom_sf"/>
</dbReference>
<dbReference type="InterPro" id="IPR039569">
    <property type="entry name" value="FAS1-like_DH_region"/>
</dbReference>
<dbReference type="InterPro" id="IPR052741">
    <property type="entry name" value="Mitochondrial_HTD2"/>
</dbReference>
<evidence type="ECO:0000259" key="1">
    <source>
        <dbReference type="Pfam" id="PF13452"/>
    </source>
</evidence>
<name>A0AA37M5H8_9HYPH</name>
<dbReference type="PANTHER" id="PTHR28152:SF1">
    <property type="entry name" value="HYDROXYACYL-THIOESTER DEHYDRATASE TYPE 2, MITOCHONDRIAL"/>
    <property type="match status" value="1"/>
</dbReference>
<gene>
    <name evidence="2" type="primary">meh</name>
    <name evidence="2" type="ORF">MPEAHAMD_2899</name>
</gene>
<organism evidence="2 3">
    <name type="scientific">Methylobacterium frigidaeris</name>
    <dbReference type="NCBI Taxonomy" id="2038277"/>
    <lineage>
        <taxon>Bacteria</taxon>
        <taxon>Pseudomonadati</taxon>
        <taxon>Pseudomonadota</taxon>
        <taxon>Alphaproteobacteria</taxon>
        <taxon>Hyphomicrobiales</taxon>
        <taxon>Methylobacteriaceae</taxon>
        <taxon>Methylobacterium</taxon>
    </lineage>
</organism>
<dbReference type="AlphaFoldDB" id="A0AA37M5H8"/>
<evidence type="ECO:0000313" key="2">
    <source>
        <dbReference type="EMBL" id="GJD62741.1"/>
    </source>
</evidence>